<evidence type="ECO:0000313" key="4">
    <source>
        <dbReference type="EMBL" id="OCB89718.1"/>
    </source>
</evidence>
<reference evidence="4" key="1">
    <citation type="submission" date="2016-06" db="EMBL/GenBank/DDBJ databases">
        <title>Draft Genome sequence of the fungus Inonotus baumii.</title>
        <authorList>
            <person name="Zhu H."/>
            <person name="Lin W."/>
        </authorList>
    </citation>
    <scope>NUCLEOTIDE SEQUENCE</scope>
    <source>
        <strain evidence="4">821</strain>
    </source>
</reference>
<proteinExistence type="predicted"/>
<dbReference type="InterPro" id="IPR050300">
    <property type="entry name" value="GDXG_lipolytic_enzyme"/>
</dbReference>
<dbReference type="EMBL" id="LNZH02000150">
    <property type="protein sequence ID" value="OCB89718.1"/>
    <property type="molecule type" value="Genomic_DNA"/>
</dbReference>
<dbReference type="SUPFAM" id="SSF53474">
    <property type="entry name" value="alpha/beta-Hydrolases"/>
    <property type="match status" value="1"/>
</dbReference>
<dbReference type="GO" id="GO:0016787">
    <property type="term" value="F:hydrolase activity"/>
    <property type="evidence" value="ECO:0007669"/>
    <property type="project" value="UniProtKB-KW"/>
</dbReference>
<accession>A0A9Q5NA59</accession>
<evidence type="ECO:0000256" key="2">
    <source>
        <dbReference type="SAM" id="Phobius"/>
    </source>
</evidence>
<dbReference type="InterPro" id="IPR013094">
    <property type="entry name" value="AB_hydrolase_3"/>
</dbReference>
<dbReference type="Pfam" id="PF07859">
    <property type="entry name" value="Abhydrolase_3"/>
    <property type="match status" value="1"/>
</dbReference>
<comment type="caution">
    <text evidence="4">The sequence shown here is derived from an EMBL/GenBank/DDBJ whole genome shotgun (WGS) entry which is preliminary data.</text>
</comment>
<feature type="transmembrane region" description="Helical" evidence="2">
    <location>
        <begin position="17"/>
        <end position="35"/>
    </location>
</feature>
<keyword evidence="2" id="KW-1133">Transmembrane helix</keyword>
<sequence>MSMYGPARKIPEPLRRLYAYLVVASFLARLPWWIITNLTPFQRPRRSWSLSKALIVNIVRWAFDEVGKFNMQYLTHLHSSKHLEKGYGGVWVGGAPPELITGKVKEWAAKANVHPAARIPGYWIHKRRENIAVEQEPDEKEKVVYFLHGGAYVLLSAHPSQAVSNIPKGILKFCPSVKRSFAVEYRLSSIPPEPTSGQFPSALLDAIAGYHYLVNKVGYSPSQIVVVGDSAGGNLAQALVRYLSEYKGTVPNFPGVPGALILLSPWTDMSGSHHHASSSAFTNRKSDYISPPPLPNTIDAPRAFIEPFGLGFVFQTPYISPACKQLTDVRFDGFPRTFIAAGDAEVLIDQIREFARRIKSSLGQDRVVYLEVKDAFHDFLCLKFTEPWKSDTLRAITRFIEEPETKFKL</sequence>
<dbReference type="PANTHER" id="PTHR48081:SF8">
    <property type="entry name" value="ALPHA_BETA HYDROLASE FOLD-3 DOMAIN-CONTAINING PROTEIN-RELATED"/>
    <property type="match status" value="1"/>
</dbReference>
<keyword evidence="5" id="KW-1185">Reference proteome</keyword>
<evidence type="ECO:0000313" key="5">
    <source>
        <dbReference type="Proteomes" id="UP000757232"/>
    </source>
</evidence>
<evidence type="ECO:0000256" key="1">
    <source>
        <dbReference type="ARBA" id="ARBA00022801"/>
    </source>
</evidence>
<gene>
    <name evidence="4" type="ORF">A7U60_g3066</name>
</gene>
<dbReference type="OrthoDB" id="2152029at2759"/>
<keyword evidence="2" id="KW-0812">Transmembrane</keyword>
<dbReference type="InterPro" id="IPR029058">
    <property type="entry name" value="AB_hydrolase_fold"/>
</dbReference>
<name>A0A9Q5NA59_SANBA</name>
<dbReference type="Gene3D" id="3.40.50.1820">
    <property type="entry name" value="alpha/beta hydrolase"/>
    <property type="match status" value="1"/>
</dbReference>
<organism evidence="4 5">
    <name type="scientific">Sanghuangporus baumii</name>
    <name type="common">Phellinus baumii</name>
    <dbReference type="NCBI Taxonomy" id="108892"/>
    <lineage>
        <taxon>Eukaryota</taxon>
        <taxon>Fungi</taxon>
        <taxon>Dikarya</taxon>
        <taxon>Basidiomycota</taxon>
        <taxon>Agaricomycotina</taxon>
        <taxon>Agaricomycetes</taxon>
        <taxon>Hymenochaetales</taxon>
        <taxon>Hymenochaetaceae</taxon>
        <taxon>Sanghuangporus</taxon>
    </lineage>
</organism>
<feature type="domain" description="Alpha/beta hydrolase fold-3" evidence="3">
    <location>
        <begin position="145"/>
        <end position="380"/>
    </location>
</feature>
<protein>
    <submittedName>
        <fullName evidence="4">Alpha/beta-hydrolase</fullName>
    </submittedName>
</protein>
<evidence type="ECO:0000259" key="3">
    <source>
        <dbReference type="Pfam" id="PF07859"/>
    </source>
</evidence>
<dbReference type="AlphaFoldDB" id="A0A9Q5NA59"/>
<dbReference type="Proteomes" id="UP000757232">
    <property type="component" value="Unassembled WGS sequence"/>
</dbReference>
<keyword evidence="1" id="KW-0378">Hydrolase</keyword>
<dbReference type="PANTHER" id="PTHR48081">
    <property type="entry name" value="AB HYDROLASE SUPERFAMILY PROTEIN C4A8.06C"/>
    <property type="match status" value="1"/>
</dbReference>
<keyword evidence="2" id="KW-0472">Membrane</keyword>